<keyword evidence="5" id="KW-0067">ATP-binding</keyword>
<reference evidence="11 12" key="1">
    <citation type="submission" date="2015-03" db="EMBL/GenBank/DDBJ databases">
        <title>Genomics and transcriptomics of the oil-accumulating basidiomycete yeast T. oleaginosus allow insights into substrate utilization and the diverse evolutionary trajectories of mating systems in fungi.</title>
        <authorList>
            <consortium name="DOE Joint Genome Institute"/>
            <person name="Kourist R."/>
            <person name="Kracht O."/>
            <person name="Bracharz F."/>
            <person name="Lipzen A."/>
            <person name="Nolan M."/>
            <person name="Ohm R."/>
            <person name="Grigoriev I."/>
            <person name="Sun S."/>
            <person name="Heitman J."/>
            <person name="Bruck T."/>
            <person name="Nowrousian M."/>
        </authorList>
    </citation>
    <scope>NUCLEOTIDE SEQUENCE [LARGE SCALE GENOMIC DNA]</scope>
    <source>
        <strain evidence="11 12">IBC0246</strain>
    </source>
</reference>
<evidence type="ECO:0000256" key="5">
    <source>
        <dbReference type="ARBA" id="ARBA00022840"/>
    </source>
</evidence>
<dbReference type="GeneID" id="28980996"/>
<comment type="similarity">
    <text evidence="8">Belongs to the peptidase S16 family.</text>
</comment>
<dbReference type="InterPro" id="IPR003959">
    <property type="entry name" value="ATPase_AAA_core"/>
</dbReference>
<dbReference type="PANTHER" id="PTHR10046">
    <property type="entry name" value="ATP DEPENDENT LON PROTEASE FAMILY MEMBER"/>
    <property type="match status" value="1"/>
</dbReference>
<evidence type="ECO:0000313" key="11">
    <source>
        <dbReference type="EMBL" id="KLT41905.1"/>
    </source>
</evidence>
<dbReference type="InterPro" id="IPR020568">
    <property type="entry name" value="Ribosomal_Su5_D2-typ_SF"/>
</dbReference>
<comment type="catalytic activity">
    <reaction evidence="6">
        <text>Hydrolysis of proteins in presence of ATP.</text>
        <dbReference type="EC" id="3.4.21.53"/>
    </reaction>
</comment>
<evidence type="ECO:0000256" key="4">
    <source>
        <dbReference type="ARBA" id="ARBA00022825"/>
    </source>
</evidence>
<dbReference type="FunFam" id="3.40.50.300:FF:000021">
    <property type="entry name" value="Lon protease homolog"/>
    <property type="match status" value="1"/>
</dbReference>
<organism evidence="11 12">
    <name type="scientific">Cutaneotrichosporon oleaginosum</name>
    <dbReference type="NCBI Taxonomy" id="879819"/>
    <lineage>
        <taxon>Eukaryota</taxon>
        <taxon>Fungi</taxon>
        <taxon>Dikarya</taxon>
        <taxon>Basidiomycota</taxon>
        <taxon>Agaricomycotina</taxon>
        <taxon>Tremellomycetes</taxon>
        <taxon>Trichosporonales</taxon>
        <taxon>Trichosporonaceae</taxon>
        <taxon>Cutaneotrichosporon</taxon>
    </lineage>
</organism>
<proteinExistence type="inferred from homology"/>
<evidence type="ECO:0000259" key="10">
    <source>
        <dbReference type="PROSITE" id="PS51786"/>
    </source>
</evidence>
<dbReference type="GO" id="GO:0005524">
    <property type="term" value="F:ATP binding"/>
    <property type="evidence" value="ECO:0007669"/>
    <property type="project" value="UniProtKB-KW"/>
</dbReference>
<dbReference type="OrthoDB" id="2411602at2759"/>
<feature type="active site" evidence="8">
    <location>
        <position position="555"/>
    </location>
</feature>
<keyword evidence="4 8" id="KW-0720">Serine protease</keyword>
<dbReference type="Gene3D" id="1.10.8.60">
    <property type="match status" value="1"/>
</dbReference>
<feature type="domain" description="Lon proteolytic" evidence="10">
    <location>
        <begin position="467"/>
        <end position="648"/>
    </location>
</feature>
<feature type="compositionally biased region" description="Polar residues" evidence="9">
    <location>
        <begin position="159"/>
        <end position="173"/>
    </location>
</feature>
<dbReference type="Gene3D" id="1.20.5.5270">
    <property type="match status" value="1"/>
</dbReference>
<dbReference type="Pfam" id="PF22667">
    <property type="entry name" value="Lon_lid"/>
    <property type="match status" value="1"/>
</dbReference>
<dbReference type="GO" id="GO:0004252">
    <property type="term" value="F:serine-type endopeptidase activity"/>
    <property type="evidence" value="ECO:0007669"/>
    <property type="project" value="UniProtKB-UniRule"/>
</dbReference>
<dbReference type="GO" id="GO:0030163">
    <property type="term" value="P:protein catabolic process"/>
    <property type="evidence" value="ECO:0007669"/>
    <property type="project" value="InterPro"/>
</dbReference>
<dbReference type="InterPro" id="IPR027065">
    <property type="entry name" value="Lon_Prtase"/>
</dbReference>
<dbReference type="InterPro" id="IPR027417">
    <property type="entry name" value="P-loop_NTPase"/>
</dbReference>
<keyword evidence="2" id="KW-0547">Nucleotide-binding</keyword>
<dbReference type="AlphaFoldDB" id="A0A0J0XLE0"/>
<feature type="region of interest" description="Disordered" evidence="9">
    <location>
        <begin position="1"/>
        <end position="44"/>
    </location>
</feature>
<dbReference type="Proteomes" id="UP000053611">
    <property type="component" value="Unassembled WGS sequence"/>
</dbReference>
<dbReference type="CDD" id="cd19500">
    <property type="entry name" value="RecA-like_Lon"/>
    <property type="match status" value="1"/>
</dbReference>
<evidence type="ECO:0000256" key="2">
    <source>
        <dbReference type="ARBA" id="ARBA00022741"/>
    </source>
</evidence>
<dbReference type="RefSeq" id="XP_018278396.1">
    <property type="nucleotide sequence ID" value="XM_018420393.1"/>
</dbReference>
<sequence length="663" mass="72357">MLDLLSSRGIAPPEETSAPASKQLQRRPAQHIAPPKSQLPEDLRPLEALAQKRKDELSAAASEALNRELTRLAKIPAQAAEYSVGKTYCEWLLALPWHRVTEGKRLELDTARKMLDEDHEGLQEVKRRVIEYLAVYRLKRDLWEEKQAREQKKRDEDTSGQLASGAQTPSTSKEIVPYDPEKAAKAVAAKTKPAAEPTAPAELKFMVEDTPPDNVFRDKAPILLLVGPPGVGKTSIARSIAQSLGRKFHRISLGGVRDEAEIRGHRRTYVGALPGLFVQGLRKVGVANPVILLDELDKVGHSSYHGDPSAALLETLDPAQNWTFHDHYLGDVPIDLSQVTFIATANSLDTISPPLLDRCEVIECPGYVTDEKLAIARRFLLPKQTKENGLEEVRAADEVLERVVSDYTREAGVRTLEREIAKLCRAKAVQFSNSRDGGDKYDPEVKLEDLEGILGMAKYEAEVREASVRPGVVTGLAYRGSGNGGILIVESTLVPGGKGRLHLTGQLGDVIRESAELALAWVRAHAPSLGLEDPLKDVDIHLHLPSGAVKKDGPSAGVAMILAFVSLLTGRTVPPTMAFTGEITLRGAVTAVGGIREKVLGAHRAGITHVVLPGQNEKDTHELPPSVQKMRLTYVRSVEGLLEEVWGQEVWAGGQRPPAQARL</sequence>
<feature type="region of interest" description="Disordered" evidence="9">
    <location>
        <begin position="149"/>
        <end position="175"/>
    </location>
</feature>
<evidence type="ECO:0000256" key="3">
    <source>
        <dbReference type="ARBA" id="ARBA00022801"/>
    </source>
</evidence>
<dbReference type="STRING" id="879819.A0A0J0XLE0"/>
<dbReference type="GO" id="GO:0006508">
    <property type="term" value="P:proteolysis"/>
    <property type="evidence" value="ECO:0007669"/>
    <property type="project" value="UniProtKB-KW"/>
</dbReference>
<gene>
    <name evidence="11" type="ORF">CC85DRAFT_246821</name>
</gene>
<dbReference type="SUPFAM" id="SSF54211">
    <property type="entry name" value="Ribosomal protein S5 domain 2-like"/>
    <property type="match status" value="1"/>
</dbReference>
<dbReference type="Gene3D" id="3.30.230.10">
    <property type="match status" value="1"/>
</dbReference>
<dbReference type="SUPFAM" id="SSF52540">
    <property type="entry name" value="P-loop containing nucleoside triphosphate hydrolases"/>
    <property type="match status" value="1"/>
</dbReference>
<protein>
    <recommendedName>
        <fullName evidence="7">endopeptidase La</fullName>
        <ecNumber evidence="7">3.4.21.53</ecNumber>
    </recommendedName>
</protein>
<dbReference type="InterPro" id="IPR003593">
    <property type="entry name" value="AAA+_ATPase"/>
</dbReference>
<dbReference type="Pfam" id="PF05362">
    <property type="entry name" value="Lon_C"/>
    <property type="match status" value="1"/>
</dbReference>
<dbReference type="Pfam" id="PF00004">
    <property type="entry name" value="AAA"/>
    <property type="match status" value="1"/>
</dbReference>
<keyword evidence="12" id="KW-1185">Reference proteome</keyword>
<dbReference type="InterPro" id="IPR014721">
    <property type="entry name" value="Ribsml_uS5_D2-typ_fold_subgr"/>
</dbReference>
<dbReference type="SMART" id="SM00382">
    <property type="entry name" value="AAA"/>
    <property type="match status" value="1"/>
</dbReference>
<dbReference type="PRINTS" id="PR00830">
    <property type="entry name" value="ENDOLAPTASE"/>
</dbReference>
<dbReference type="InterPro" id="IPR008269">
    <property type="entry name" value="Lon_proteolytic"/>
</dbReference>
<dbReference type="InterPro" id="IPR008268">
    <property type="entry name" value="Peptidase_S16_AS"/>
</dbReference>
<dbReference type="GO" id="GO:0016887">
    <property type="term" value="F:ATP hydrolysis activity"/>
    <property type="evidence" value="ECO:0007669"/>
    <property type="project" value="InterPro"/>
</dbReference>
<dbReference type="PROSITE" id="PS01046">
    <property type="entry name" value="LON_SER"/>
    <property type="match status" value="1"/>
</dbReference>
<dbReference type="PROSITE" id="PS51786">
    <property type="entry name" value="LON_PROTEOLYTIC"/>
    <property type="match status" value="1"/>
</dbReference>
<accession>A0A0J0XLE0</accession>
<feature type="active site" evidence="8">
    <location>
        <position position="598"/>
    </location>
</feature>
<evidence type="ECO:0000256" key="6">
    <source>
        <dbReference type="ARBA" id="ARBA00050665"/>
    </source>
</evidence>
<keyword evidence="3 8" id="KW-0378">Hydrolase</keyword>
<evidence type="ECO:0000256" key="9">
    <source>
        <dbReference type="SAM" id="MobiDB-lite"/>
    </source>
</evidence>
<evidence type="ECO:0000256" key="1">
    <source>
        <dbReference type="ARBA" id="ARBA00022670"/>
    </source>
</evidence>
<dbReference type="InterPro" id="IPR054594">
    <property type="entry name" value="Lon_lid"/>
</dbReference>
<evidence type="ECO:0000313" key="12">
    <source>
        <dbReference type="Proteomes" id="UP000053611"/>
    </source>
</evidence>
<name>A0A0J0XLE0_9TREE</name>
<evidence type="ECO:0000256" key="8">
    <source>
        <dbReference type="PROSITE-ProRule" id="PRU01122"/>
    </source>
</evidence>
<dbReference type="GO" id="GO:0004176">
    <property type="term" value="F:ATP-dependent peptidase activity"/>
    <property type="evidence" value="ECO:0007669"/>
    <property type="project" value="UniProtKB-UniRule"/>
</dbReference>
<dbReference type="EC" id="3.4.21.53" evidence="7"/>
<evidence type="ECO:0000256" key="7">
    <source>
        <dbReference type="ARBA" id="ARBA00066743"/>
    </source>
</evidence>
<dbReference type="EMBL" id="KQ087211">
    <property type="protein sequence ID" value="KLT41905.1"/>
    <property type="molecule type" value="Genomic_DNA"/>
</dbReference>
<keyword evidence="1 8" id="KW-0645">Protease</keyword>
<dbReference type="Gene3D" id="3.40.50.300">
    <property type="entry name" value="P-loop containing nucleotide triphosphate hydrolases"/>
    <property type="match status" value="1"/>
</dbReference>